<accession>A0A2B7Y3W3</accession>
<name>A0A2B7Y3W3_9EURO</name>
<feature type="transmembrane region" description="Helical" evidence="5">
    <location>
        <begin position="88"/>
        <end position="106"/>
    </location>
</feature>
<reference evidence="6 7" key="1">
    <citation type="submission" date="2017-10" db="EMBL/GenBank/DDBJ databases">
        <title>Comparative genomics in systemic dimorphic fungi from Ajellomycetaceae.</title>
        <authorList>
            <person name="Munoz J.F."/>
            <person name="Mcewen J.G."/>
            <person name="Clay O.K."/>
            <person name="Cuomo C.A."/>
        </authorList>
    </citation>
    <scope>NUCLEOTIDE SEQUENCE [LARGE SCALE GENOMIC DNA]</scope>
    <source>
        <strain evidence="6 7">UAMH5409</strain>
    </source>
</reference>
<comment type="caution">
    <text evidence="6">The sequence shown here is derived from an EMBL/GenBank/DDBJ whole genome shotgun (WGS) entry which is preliminary data.</text>
</comment>
<proteinExistence type="predicted"/>
<dbReference type="InterPro" id="IPR007568">
    <property type="entry name" value="RTA1"/>
</dbReference>
<evidence type="ECO:0000256" key="4">
    <source>
        <dbReference type="ARBA" id="ARBA00023136"/>
    </source>
</evidence>
<evidence type="ECO:0000256" key="3">
    <source>
        <dbReference type="ARBA" id="ARBA00022989"/>
    </source>
</evidence>
<dbReference type="PANTHER" id="PTHR31465">
    <property type="entry name" value="PROTEIN RTA1-RELATED"/>
    <property type="match status" value="1"/>
</dbReference>
<keyword evidence="3 5" id="KW-1133">Transmembrane helix</keyword>
<keyword evidence="4 5" id="KW-0472">Membrane</keyword>
<dbReference type="PANTHER" id="PTHR31465:SF8">
    <property type="entry name" value="DOMAIN PROTEIN, PUTATIVE (AFU_ORTHOLOGUE AFUA_6G14140)-RELATED"/>
    <property type="match status" value="1"/>
</dbReference>
<dbReference type="GO" id="GO:0005886">
    <property type="term" value="C:plasma membrane"/>
    <property type="evidence" value="ECO:0007669"/>
    <property type="project" value="TreeGrafter"/>
</dbReference>
<sequence>MSMDICKEVSALCPVEATTLGYYPNLGANAFFCACFGLFFLVAFVIGVWKKTWTFTFAVTGGCALECLGYGGRIMLHQNPWSQEGFKLQIVTIILGPTFLCASIYLTLKHVVLAVGRDVSRIRPRLYTWIFIPCDICCLVLQAIGGGVAASAEKDPDTVAIGNRIIMAGIVLQVIVLFVFGAAALDYYWRASNYHRHSHTSNRERAFWADRKFHTFAVAVFIAYIVIFFRCVYRIAEMAGGWGNHIMRHESSFIVMESVMVLIGAGLLACVPPGIMFPQMCKERRGSDKEEMDLHAMENI</sequence>
<evidence type="ECO:0000313" key="6">
    <source>
        <dbReference type="EMBL" id="PGH15839.1"/>
    </source>
</evidence>
<feature type="transmembrane region" description="Helical" evidence="5">
    <location>
        <begin position="55"/>
        <end position="76"/>
    </location>
</feature>
<dbReference type="EMBL" id="PDNB01000022">
    <property type="protein sequence ID" value="PGH15839.1"/>
    <property type="molecule type" value="Genomic_DNA"/>
</dbReference>
<evidence type="ECO:0008006" key="8">
    <source>
        <dbReference type="Google" id="ProtNLM"/>
    </source>
</evidence>
<feature type="transmembrane region" description="Helical" evidence="5">
    <location>
        <begin position="253"/>
        <end position="275"/>
    </location>
</feature>
<feature type="transmembrane region" description="Helical" evidence="5">
    <location>
        <begin position="165"/>
        <end position="189"/>
    </location>
</feature>
<keyword evidence="7" id="KW-1185">Reference proteome</keyword>
<dbReference type="OrthoDB" id="4521223at2759"/>
<keyword evidence="2 5" id="KW-0812">Transmembrane</keyword>
<evidence type="ECO:0000313" key="7">
    <source>
        <dbReference type="Proteomes" id="UP000223968"/>
    </source>
</evidence>
<feature type="transmembrane region" description="Helical" evidence="5">
    <location>
        <begin position="26"/>
        <end position="48"/>
    </location>
</feature>
<feature type="transmembrane region" description="Helical" evidence="5">
    <location>
        <begin position="126"/>
        <end position="145"/>
    </location>
</feature>
<dbReference type="Proteomes" id="UP000223968">
    <property type="component" value="Unassembled WGS sequence"/>
</dbReference>
<dbReference type="GO" id="GO:0000324">
    <property type="term" value="C:fungal-type vacuole"/>
    <property type="evidence" value="ECO:0007669"/>
    <property type="project" value="TreeGrafter"/>
</dbReference>
<gene>
    <name evidence="6" type="ORF">AJ79_02220</name>
</gene>
<dbReference type="PROSITE" id="PS51257">
    <property type="entry name" value="PROKAR_LIPOPROTEIN"/>
    <property type="match status" value="1"/>
</dbReference>
<evidence type="ECO:0000256" key="2">
    <source>
        <dbReference type="ARBA" id="ARBA00022692"/>
    </source>
</evidence>
<dbReference type="Pfam" id="PF04479">
    <property type="entry name" value="RTA1"/>
    <property type="match status" value="1"/>
</dbReference>
<evidence type="ECO:0000256" key="5">
    <source>
        <dbReference type="SAM" id="Phobius"/>
    </source>
</evidence>
<dbReference type="AlphaFoldDB" id="A0A2B7Y3W3"/>
<comment type="subcellular location">
    <subcellularLocation>
        <location evidence="1">Membrane</location>
        <topology evidence="1">Multi-pass membrane protein</topology>
    </subcellularLocation>
</comment>
<organism evidence="6 7">
    <name type="scientific">Helicocarpus griseus UAMH5409</name>
    <dbReference type="NCBI Taxonomy" id="1447875"/>
    <lineage>
        <taxon>Eukaryota</taxon>
        <taxon>Fungi</taxon>
        <taxon>Dikarya</taxon>
        <taxon>Ascomycota</taxon>
        <taxon>Pezizomycotina</taxon>
        <taxon>Eurotiomycetes</taxon>
        <taxon>Eurotiomycetidae</taxon>
        <taxon>Onygenales</taxon>
        <taxon>Ajellomycetaceae</taxon>
        <taxon>Helicocarpus</taxon>
    </lineage>
</organism>
<protein>
    <recommendedName>
        <fullName evidence="8">RTA1 domain-containing protein</fullName>
    </recommendedName>
</protein>
<dbReference type="STRING" id="1447875.A0A2B7Y3W3"/>
<evidence type="ECO:0000256" key="1">
    <source>
        <dbReference type="ARBA" id="ARBA00004141"/>
    </source>
</evidence>
<feature type="transmembrane region" description="Helical" evidence="5">
    <location>
        <begin position="213"/>
        <end position="233"/>
    </location>
</feature>